<sequence length="184" mass="20783">MGIGGWIGVGKSTICSFFKEELCADVLSLDSISHELYEVPEVSSALRNAFGTSVRSEIAMKLTEDPSLWEDLDNIFKPYLIKETLRRHQTSASSLRIIEGSLVLKLGLQEICNLVAWVTFHPLEEAIKRSSIRMGKPFSYSLSILQRQIETNIFDPSKVDVLLVGSSEKNSRKLYEELRTHLHL</sequence>
<protein>
    <submittedName>
        <fullName evidence="5">Dephospho-CoA kinase (Dephosphocoenzyme A kinase), putative</fullName>
        <ecNumber evidence="5">2.7.1.24</ecNumber>
    </submittedName>
</protein>
<dbReference type="Proteomes" id="UP000001732">
    <property type="component" value="Chromosome"/>
</dbReference>
<dbReference type="STRING" id="309798.COPRO5265_0723"/>
<dbReference type="InterPro" id="IPR027417">
    <property type="entry name" value="P-loop_NTPase"/>
</dbReference>
<keyword evidence="5" id="KW-0808">Transferase</keyword>
<evidence type="ECO:0000256" key="4">
    <source>
        <dbReference type="ARBA" id="ARBA00022993"/>
    </source>
</evidence>
<dbReference type="Gene3D" id="3.40.50.300">
    <property type="entry name" value="P-loop containing nucleotide triphosphate hydrolases"/>
    <property type="match status" value="1"/>
</dbReference>
<keyword evidence="4" id="KW-0173">Coenzyme A biosynthesis</keyword>
<keyword evidence="6" id="KW-1185">Reference proteome</keyword>
<dbReference type="InterPro" id="IPR001977">
    <property type="entry name" value="Depp_CoAkinase"/>
</dbReference>
<dbReference type="EC" id="2.7.1.24" evidence="5"/>
<dbReference type="GO" id="GO:0005524">
    <property type="term" value="F:ATP binding"/>
    <property type="evidence" value="ECO:0007669"/>
    <property type="project" value="UniProtKB-KW"/>
</dbReference>
<dbReference type="GO" id="GO:0015937">
    <property type="term" value="P:coenzyme A biosynthetic process"/>
    <property type="evidence" value="ECO:0007669"/>
    <property type="project" value="UniProtKB-KW"/>
</dbReference>
<keyword evidence="3" id="KW-0067">ATP-binding</keyword>
<reference evidence="5 6" key="2">
    <citation type="journal article" date="2014" name="Genome Announc.">
        <title>Complete Genome Sequence of Coprothermobacter proteolyticus DSM 5265.</title>
        <authorList>
            <person name="Alexiev A."/>
            <person name="Coil D.A."/>
            <person name="Badger J.H."/>
            <person name="Enticknap J."/>
            <person name="Ward N."/>
            <person name="Robb F.T."/>
            <person name="Eisen J.A."/>
        </authorList>
    </citation>
    <scope>NUCLEOTIDE SEQUENCE [LARGE SCALE GENOMIC DNA]</scope>
    <source>
        <strain evidence="6">ATCC 35245 / DSM 5265 / OCM 4 / BT</strain>
    </source>
</reference>
<gene>
    <name evidence="5" type="ordered locus">COPRO5265_0723</name>
</gene>
<dbReference type="Pfam" id="PF01121">
    <property type="entry name" value="CoaE"/>
    <property type="match status" value="1"/>
</dbReference>
<dbReference type="KEGG" id="cpo:COPRO5265_0723"/>
<keyword evidence="5" id="KW-0418">Kinase</keyword>
<evidence type="ECO:0000313" key="5">
    <source>
        <dbReference type="EMBL" id="ACI17315.1"/>
    </source>
</evidence>
<dbReference type="HOGENOM" id="CLU_057180_3_0_9"/>
<evidence type="ECO:0000313" key="6">
    <source>
        <dbReference type="Proteomes" id="UP000001732"/>
    </source>
</evidence>
<keyword evidence="2" id="KW-0547">Nucleotide-binding</keyword>
<dbReference type="RefSeq" id="WP_012543967.1">
    <property type="nucleotide sequence ID" value="NC_011295.1"/>
</dbReference>
<evidence type="ECO:0000256" key="3">
    <source>
        <dbReference type="ARBA" id="ARBA00022840"/>
    </source>
</evidence>
<dbReference type="GO" id="GO:0004140">
    <property type="term" value="F:dephospho-CoA kinase activity"/>
    <property type="evidence" value="ECO:0007669"/>
    <property type="project" value="UniProtKB-EC"/>
</dbReference>
<evidence type="ECO:0000256" key="1">
    <source>
        <dbReference type="ARBA" id="ARBA00009018"/>
    </source>
</evidence>
<proteinExistence type="inferred from homology"/>
<comment type="similarity">
    <text evidence="1">Belongs to the CoaE family.</text>
</comment>
<dbReference type="AlphaFoldDB" id="B5Y8H4"/>
<dbReference type="eggNOG" id="COG0237">
    <property type="taxonomic scope" value="Bacteria"/>
</dbReference>
<reference evidence="6" key="1">
    <citation type="submission" date="2008-08" db="EMBL/GenBank/DDBJ databases">
        <title>The complete genome sequence of Coprothermobacter proteolyticus strain ATCC 5245 / DSM 5265 / BT.</title>
        <authorList>
            <person name="Dodson R.J."/>
            <person name="Durkin A.S."/>
            <person name="Wu M."/>
            <person name="Eisen J."/>
            <person name="Sutton G."/>
        </authorList>
    </citation>
    <scope>NUCLEOTIDE SEQUENCE [LARGE SCALE GENOMIC DNA]</scope>
    <source>
        <strain evidence="6">ATCC 35245 / DSM 5265 / OCM 4 / BT</strain>
    </source>
</reference>
<accession>B5Y8H4</accession>
<evidence type="ECO:0000256" key="2">
    <source>
        <dbReference type="ARBA" id="ARBA00022741"/>
    </source>
</evidence>
<dbReference type="EMBL" id="CP001145">
    <property type="protein sequence ID" value="ACI17315.1"/>
    <property type="molecule type" value="Genomic_DNA"/>
</dbReference>
<name>B5Y8H4_COPPD</name>
<organism evidence="5 6">
    <name type="scientific">Coprothermobacter proteolyticus (strain ATCC 35245 / DSM 5265 / OCM 4 / BT)</name>
    <dbReference type="NCBI Taxonomy" id="309798"/>
    <lineage>
        <taxon>Bacteria</taxon>
        <taxon>Pseudomonadati</taxon>
        <taxon>Coprothermobacterota</taxon>
        <taxon>Coprothermobacteria</taxon>
        <taxon>Coprothermobacterales</taxon>
        <taxon>Coprothermobacteraceae</taxon>
        <taxon>Coprothermobacter</taxon>
    </lineage>
</organism>
<dbReference type="SUPFAM" id="SSF52540">
    <property type="entry name" value="P-loop containing nucleoside triphosphate hydrolases"/>
    <property type="match status" value="1"/>
</dbReference>